<dbReference type="Proteomes" id="UP001165542">
    <property type="component" value="Unassembled WGS sequence"/>
</dbReference>
<reference evidence="2" key="1">
    <citation type="submission" date="2021-11" db="EMBL/GenBank/DDBJ databases">
        <title>Halomonas sp., isolated from a coastal aquaculture zone in Dongshan Bay.</title>
        <authorList>
            <person name="Lin W."/>
        </authorList>
    </citation>
    <scope>NUCLEOTIDE SEQUENCE</scope>
    <source>
        <strain evidence="2">Yzlin-01</strain>
    </source>
</reference>
<comment type="caution">
    <text evidence="2">The sequence shown here is derived from an EMBL/GenBank/DDBJ whole genome shotgun (WGS) entry which is preliminary data.</text>
</comment>
<sequence>MRYTSRLPQSRNRRYWLVDTSTLPEGEVLRCFYLSTQQPSFRWLYDGTPYQSVRDSGPVLLDITHEDTVLQKYGNAWAGRVASVLMDTPELLDDLQTRLANRLLVETSAQGVGLFRFHEPAALHLLLGEGLLSLAQRFSLMGPSTCWYWPFAKHQDRVTYELCYSSDVTRIPEHKPFRFDAEVQKRLAGIRHFSRLLPVLGEALHNFELYALEKETTHLWQAIERYWSASLDANQPRKKVIDHLRFMLFNSHTLDQFVDRLNMKMENKSSLGAST</sequence>
<feature type="domain" description="DUF4123" evidence="1">
    <location>
        <begin position="15"/>
        <end position="127"/>
    </location>
</feature>
<name>A0ABT2EAI6_9GAMM</name>
<evidence type="ECO:0000259" key="1">
    <source>
        <dbReference type="Pfam" id="PF13503"/>
    </source>
</evidence>
<proteinExistence type="predicted"/>
<evidence type="ECO:0000313" key="2">
    <source>
        <dbReference type="EMBL" id="MCS2608576.1"/>
    </source>
</evidence>
<dbReference type="EMBL" id="JAJISC010000002">
    <property type="protein sequence ID" value="MCS2608576.1"/>
    <property type="molecule type" value="Genomic_DNA"/>
</dbReference>
<dbReference type="Pfam" id="PF13503">
    <property type="entry name" value="DUF4123"/>
    <property type="match status" value="1"/>
</dbReference>
<dbReference type="RefSeq" id="WP_259035086.1">
    <property type="nucleotide sequence ID" value="NZ_JAJISC010000002.1"/>
</dbReference>
<protein>
    <submittedName>
        <fullName evidence="2">DUF4123 domain-containing protein</fullName>
    </submittedName>
</protein>
<organism evidence="2 3">
    <name type="scientific">Halomonas dongshanensis</name>
    <dbReference type="NCBI Taxonomy" id="2890835"/>
    <lineage>
        <taxon>Bacteria</taxon>
        <taxon>Pseudomonadati</taxon>
        <taxon>Pseudomonadota</taxon>
        <taxon>Gammaproteobacteria</taxon>
        <taxon>Oceanospirillales</taxon>
        <taxon>Halomonadaceae</taxon>
        <taxon>Halomonas</taxon>
    </lineage>
</organism>
<dbReference type="InterPro" id="IPR025391">
    <property type="entry name" value="DUF4123"/>
</dbReference>
<evidence type="ECO:0000313" key="3">
    <source>
        <dbReference type="Proteomes" id="UP001165542"/>
    </source>
</evidence>
<gene>
    <name evidence="2" type="ORF">LLY24_04480</name>
</gene>
<keyword evidence="3" id="KW-1185">Reference proteome</keyword>
<accession>A0ABT2EAI6</accession>